<sequence>MAFVSSNCVEEMFVLPIPQEPSFEARLAQVMSVETLASH</sequence>
<dbReference type="Proteomes" id="UP000002350">
    <property type="component" value="Chromosome"/>
</dbReference>
<keyword evidence="2" id="KW-1185">Reference proteome</keyword>
<organism evidence="1 2">
    <name type="scientific">Shewanella violacea (strain JCM 10179 / CIP 106290 / LMG 19151 / DSS12)</name>
    <dbReference type="NCBI Taxonomy" id="637905"/>
    <lineage>
        <taxon>Bacteria</taxon>
        <taxon>Pseudomonadati</taxon>
        <taxon>Pseudomonadota</taxon>
        <taxon>Gammaproteobacteria</taxon>
        <taxon>Alteromonadales</taxon>
        <taxon>Shewanellaceae</taxon>
        <taxon>Shewanella</taxon>
    </lineage>
</organism>
<dbReference type="AlphaFoldDB" id="D4ZAZ3"/>
<proteinExistence type="predicted"/>
<dbReference type="HOGENOM" id="CLU_3316910_0_0_6"/>
<gene>
    <name evidence="1" type="ordered locus">SVI_3217</name>
</gene>
<accession>D4ZAZ3</accession>
<evidence type="ECO:0000313" key="1">
    <source>
        <dbReference type="EMBL" id="BAJ03188.1"/>
    </source>
</evidence>
<protein>
    <submittedName>
        <fullName evidence="1">Uncharacterized protein</fullName>
    </submittedName>
</protein>
<name>D4ZAZ3_SHEVD</name>
<reference evidence="2" key="1">
    <citation type="journal article" date="2010" name="Mol. Biosyst.">
        <title>Complete genome sequence and comparative analysis of Shewanella violacea, a psychrophilic and piezophilic bacterium from deep sea floor sediments.</title>
        <authorList>
            <person name="Aono E."/>
            <person name="Baba T."/>
            <person name="Ara T."/>
            <person name="Nishi T."/>
            <person name="Nakamichi T."/>
            <person name="Inamoto E."/>
            <person name="Toyonaga H."/>
            <person name="Hasegawa M."/>
            <person name="Takai Y."/>
            <person name="Okumura Y."/>
            <person name="Baba M."/>
            <person name="Tomita M."/>
            <person name="Kato C."/>
            <person name="Oshima T."/>
            <person name="Nakasone K."/>
            <person name="Mori H."/>
        </authorList>
    </citation>
    <scope>NUCLEOTIDE SEQUENCE [LARGE SCALE GENOMIC DNA]</scope>
    <source>
        <strain evidence="2">JCM 10179 / CIP 106290 / LMG 19151 / DSS12</strain>
    </source>
</reference>
<dbReference type="EMBL" id="AP011177">
    <property type="protein sequence ID" value="BAJ03188.1"/>
    <property type="molecule type" value="Genomic_DNA"/>
</dbReference>
<dbReference type="KEGG" id="svo:SVI_3217"/>
<evidence type="ECO:0000313" key="2">
    <source>
        <dbReference type="Proteomes" id="UP000002350"/>
    </source>
</evidence>